<dbReference type="InterPro" id="IPR055414">
    <property type="entry name" value="LRR_R13L4/SHOC2-like"/>
</dbReference>
<dbReference type="PANTHER" id="PTHR23155">
    <property type="entry name" value="DISEASE RESISTANCE PROTEIN RP"/>
    <property type="match status" value="1"/>
</dbReference>
<dbReference type="InterPro" id="IPR032675">
    <property type="entry name" value="LRR_dom_sf"/>
</dbReference>
<dbReference type="FunFam" id="1.10.10.10:FF:000322">
    <property type="entry name" value="Probable disease resistance protein At1g63360"/>
    <property type="match status" value="1"/>
</dbReference>
<dbReference type="PRINTS" id="PR00364">
    <property type="entry name" value="DISEASERSIST"/>
</dbReference>
<feature type="domain" description="Disease resistance R13L4/SHOC-2-like LRR" evidence="7">
    <location>
        <begin position="562"/>
        <end position="886"/>
    </location>
</feature>
<dbReference type="InterPro" id="IPR044974">
    <property type="entry name" value="Disease_R_plants"/>
</dbReference>
<dbReference type="InterPro" id="IPR042197">
    <property type="entry name" value="Apaf_helical"/>
</dbReference>
<dbReference type="Gene3D" id="1.10.10.10">
    <property type="entry name" value="Winged helix-like DNA-binding domain superfamily/Winged helix DNA-binding domain"/>
    <property type="match status" value="1"/>
</dbReference>
<gene>
    <name evidence="8" type="ORF">VNO77_25947</name>
</gene>
<keyword evidence="3" id="KW-0611">Plant defense</keyword>
<dbReference type="Gene3D" id="1.20.5.4130">
    <property type="match status" value="1"/>
</dbReference>
<dbReference type="InterPro" id="IPR002182">
    <property type="entry name" value="NB-ARC"/>
</dbReference>
<organism evidence="8 9">
    <name type="scientific">Canavalia gladiata</name>
    <name type="common">Sword bean</name>
    <name type="synonym">Dolichos gladiatus</name>
    <dbReference type="NCBI Taxonomy" id="3824"/>
    <lineage>
        <taxon>Eukaryota</taxon>
        <taxon>Viridiplantae</taxon>
        <taxon>Streptophyta</taxon>
        <taxon>Embryophyta</taxon>
        <taxon>Tracheophyta</taxon>
        <taxon>Spermatophyta</taxon>
        <taxon>Magnoliopsida</taxon>
        <taxon>eudicotyledons</taxon>
        <taxon>Gunneridae</taxon>
        <taxon>Pentapetalae</taxon>
        <taxon>rosids</taxon>
        <taxon>fabids</taxon>
        <taxon>Fabales</taxon>
        <taxon>Fabaceae</taxon>
        <taxon>Papilionoideae</taxon>
        <taxon>50 kb inversion clade</taxon>
        <taxon>NPAAA clade</taxon>
        <taxon>indigoferoid/millettioid clade</taxon>
        <taxon>Phaseoleae</taxon>
        <taxon>Canavalia</taxon>
    </lineage>
</organism>
<protein>
    <recommendedName>
        <fullName evidence="10">Disease resistance protein RPM1</fullName>
    </recommendedName>
</protein>
<dbReference type="SUPFAM" id="SSF52058">
    <property type="entry name" value="L domain-like"/>
    <property type="match status" value="1"/>
</dbReference>
<evidence type="ECO:0000259" key="7">
    <source>
        <dbReference type="Pfam" id="PF23598"/>
    </source>
</evidence>
<keyword evidence="2" id="KW-0547">Nucleotide-binding</keyword>
<evidence type="ECO:0000259" key="5">
    <source>
        <dbReference type="Pfam" id="PF18052"/>
    </source>
</evidence>
<dbReference type="Gene3D" id="3.80.10.10">
    <property type="entry name" value="Ribonuclease Inhibitor"/>
    <property type="match status" value="1"/>
</dbReference>
<dbReference type="PANTHER" id="PTHR23155:SF1052">
    <property type="entry name" value="DISEASE RESISTANCE PROTEIN RPM1"/>
    <property type="match status" value="1"/>
</dbReference>
<evidence type="ECO:0000313" key="8">
    <source>
        <dbReference type="EMBL" id="KAK7322561.1"/>
    </source>
</evidence>
<dbReference type="InterPro" id="IPR058922">
    <property type="entry name" value="WHD_DRP"/>
</dbReference>
<dbReference type="AlphaFoldDB" id="A0AAN9KSX3"/>
<sequence>MAETAVLFALEQLLQFLHEKATILGGVHTEFVDIKNELEMIQVFLKDADRRAADEGNLNDGIKIWVRQLRELSFRIEDVIAEYDIYMTRETDHHVGCIGPLQKVLHLIKMPVPLLRLSGEIQDIKSLLSGLNKRKEEYKLQPSNENGSSNTPVNQSGKWHDPRLVSLFIEEAEVVGFEKPSEQLIGWLMNGATTRTVISVVGMGGLGKTTLAKKVFDNQETKGYFDCCAFIIVSQSYSIDALLRNMLTNFFEETNKPLPPGINTMNKMSLITIVREYLQDKRYVIFFDDVWKEDFWEEIKLATPDNNIGSRIVITTRNLAVANYCKKDSHVQVHKLHHLPPDKAWELFCKKAFQLDFNGNCPSELEDMSNEIVQKCEGLPLAIVAIGGLLSTKDKTVFEWRKLCQNLSFELERNPHLTSLTRILCLSYDDLPYYLKSCILYFGIYPEDYSIRCKRLIRQWIAEGFVINEGKKALEEVAEEYLLELIRRSLVQVSIVNYDGKALSCRIHDLLRETMIRKMKDLSFCRVVYEDDQTTYDVKTRRLAIATTSGDVLRSIGQNSSVRSVYMFEAGELSPKSLKSFFAKSKLLKVLDLEGASLSCVPNDLGNIFHLRYLNLRKANVKDIPESIGKLQNLETLDLRETLVHDLPSEINKLKKLRHLLVYHRDIVYSINGETGVRLKENIGNLTSLQKLYHVEADHGGLDLMKELRKLRQLRKLGLKKVRSEFGNTLCDSLKEMNFLETLYITAITEDEIIDLQFISSLRKLRQLHLFGRLEKLPIWVSRLEDLVRLSMHYSKLKDDPLKSLKDLPNLLRLSFSMESYVGEVLHFEAGFQKLKNLYLMNLSKVNSIAIGNGALPTIEQINMTRLIQLKEMPSGFHMLENLKTLYLTDMSHEFNQSIDPNDGTMYWAIQHVQTVSTREKVGPNKYKYHTIRHPKEI</sequence>
<dbReference type="Pfam" id="PF18052">
    <property type="entry name" value="Rx_N"/>
    <property type="match status" value="1"/>
</dbReference>
<evidence type="ECO:0008006" key="10">
    <source>
        <dbReference type="Google" id="ProtNLM"/>
    </source>
</evidence>
<dbReference type="GO" id="GO:0043531">
    <property type="term" value="F:ADP binding"/>
    <property type="evidence" value="ECO:0007669"/>
    <property type="project" value="InterPro"/>
</dbReference>
<evidence type="ECO:0000256" key="1">
    <source>
        <dbReference type="ARBA" id="ARBA00022737"/>
    </source>
</evidence>
<dbReference type="GO" id="GO:0098542">
    <property type="term" value="P:defense response to other organism"/>
    <property type="evidence" value="ECO:0007669"/>
    <property type="project" value="TreeGrafter"/>
</dbReference>
<dbReference type="InterPro" id="IPR041118">
    <property type="entry name" value="Rx_N"/>
</dbReference>
<dbReference type="Pfam" id="PF00931">
    <property type="entry name" value="NB-ARC"/>
    <property type="match status" value="1"/>
</dbReference>
<dbReference type="InterPro" id="IPR027417">
    <property type="entry name" value="P-loop_NTPase"/>
</dbReference>
<evidence type="ECO:0000256" key="3">
    <source>
        <dbReference type="ARBA" id="ARBA00022821"/>
    </source>
</evidence>
<accession>A0AAN9KSX3</accession>
<dbReference type="FunFam" id="3.40.50.300:FF:001091">
    <property type="entry name" value="Probable disease resistance protein At1g61300"/>
    <property type="match status" value="1"/>
</dbReference>
<dbReference type="Proteomes" id="UP001367508">
    <property type="component" value="Unassembled WGS sequence"/>
</dbReference>
<dbReference type="CDD" id="cd14798">
    <property type="entry name" value="RX-CC_like"/>
    <property type="match status" value="1"/>
</dbReference>
<evidence type="ECO:0000259" key="6">
    <source>
        <dbReference type="Pfam" id="PF23559"/>
    </source>
</evidence>
<dbReference type="Pfam" id="PF23559">
    <property type="entry name" value="WHD_DRP"/>
    <property type="match status" value="1"/>
</dbReference>
<dbReference type="InterPro" id="IPR038005">
    <property type="entry name" value="RX-like_CC"/>
</dbReference>
<keyword evidence="9" id="KW-1185">Reference proteome</keyword>
<feature type="domain" description="NB-ARC" evidence="4">
    <location>
        <begin position="178"/>
        <end position="354"/>
    </location>
</feature>
<dbReference type="InterPro" id="IPR036388">
    <property type="entry name" value="WH-like_DNA-bd_sf"/>
</dbReference>
<dbReference type="EMBL" id="JAYMYQ010000006">
    <property type="protein sequence ID" value="KAK7322561.1"/>
    <property type="molecule type" value="Genomic_DNA"/>
</dbReference>
<dbReference type="SUPFAM" id="SSF52540">
    <property type="entry name" value="P-loop containing nucleoside triphosphate hydrolases"/>
    <property type="match status" value="1"/>
</dbReference>
<comment type="caution">
    <text evidence="8">The sequence shown here is derived from an EMBL/GenBank/DDBJ whole genome shotgun (WGS) entry which is preliminary data.</text>
</comment>
<feature type="domain" description="Disease resistance protein winged helix" evidence="6">
    <location>
        <begin position="444"/>
        <end position="513"/>
    </location>
</feature>
<keyword evidence="1" id="KW-0677">Repeat</keyword>
<feature type="domain" description="Disease resistance N-terminal" evidence="5">
    <location>
        <begin position="5"/>
        <end position="91"/>
    </location>
</feature>
<dbReference type="Pfam" id="PF23598">
    <property type="entry name" value="LRR_14"/>
    <property type="match status" value="1"/>
</dbReference>
<dbReference type="Gene3D" id="3.40.50.300">
    <property type="entry name" value="P-loop containing nucleotide triphosphate hydrolases"/>
    <property type="match status" value="1"/>
</dbReference>
<evidence type="ECO:0000256" key="2">
    <source>
        <dbReference type="ARBA" id="ARBA00022741"/>
    </source>
</evidence>
<name>A0AAN9KSX3_CANGL</name>
<reference evidence="8 9" key="1">
    <citation type="submission" date="2024-01" db="EMBL/GenBank/DDBJ databases">
        <title>The genomes of 5 underutilized Papilionoideae crops provide insights into root nodulation and disease resistanc.</title>
        <authorList>
            <person name="Jiang F."/>
        </authorList>
    </citation>
    <scope>NUCLEOTIDE SEQUENCE [LARGE SCALE GENOMIC DNA]</scope>
    <source>
        <strain evidence="8">LVBAO_FW01</strain>
        <tissue evidence="8">Leaves</tissue>
    </source>
</reference>
<evidence type="ECO:0000259" key="4">
    <source>
        <dbReference type="Pfam" id="PF00931"/>
    </source>
</evidence>
<dbReference type="FunFam" id="1.10.8.430:FF:000003">
    <property type="entry name" value="Probable disease resistance protein At5g66910"/>
    <property type="match status" value="1"/>
</dbReference>
<proteinExistence type="predicted"/>
<evidence type="ECO:0000313" key="9">
    <source>
        <dbReference type="Proteomes" id="UP001367508"/>
    </source>
</evidence>
<dbReference type="Gene3D" id="1.10.8.430">
    <property type="entry name" value="Helical domain of apoptotic protease-activating factors"/>
    <property type="match status" value="1"/>
</dbReference>